<evidence type="ECO:0000259" key="3">
    <source>
        <dbReference type="Pfam" id="PF20474"/>
    </source>
</evidence>
<accession>A0AAD3SPC6</accession>
<feature type="compositionally biased region" description="Low complexity" evidence="1">
    <location>
        <begin position="947"/>
        <end position="982"/>
    </location>
</feature>
<name>A0AAD3SPC6_NEPGR</name>
<gene>
    <name evidence="4" type="ORF">Nepgr_016048</name>
</gene>
<dbReference type="Pfam" id="PF12090">
    <property type="entry name" value="Spt20_SEP"/>
    <property type="match status" value="1"/>
</dbReference>
<feature type="domain" description="Spt20-like SEP" evidence="2">
    <location>
        <begin position="83"/>
        <end position="238"/>
    </location>
</feature>
<feature type="compositionally biased region" description="Polar residues" evidence="1">
    <location>
        <begin position="1143"/>
        <end position="1155"/>
    </location>
</feature>
<dbReference type="GO" id="GO:0003712">
    <property type="term" value="F:transcription coregulator activity"/>
    <property type="evidence" value="ECO:0007669"/>
    <property type="project" value="InterPro"/>
</dbReference>
<dbReference type="PANTHER" id="PTHR13526:SF8">
    <property type="entry name" value="TRANSCRIPTION FACTOR SPT20 HOMOLOG"/>
    <property type="match status" value="1"/>
</dbReference>
<evidence type="ECO:0000313" key="4">
    <source>
        <dbReference type="EMBL" id="GMH14207.1"/>
    </source>
</evidence>
<dbReference type="PANTHER" id="PTHR13526">
    <property type="entry name" value="TRANSCRIPTION FACTOR SPT20 HOMOLOG"/>
    <property type="match status" value="1"/>
</dbReference>
<feature type="compositionally biased region" description="Pro residues" evidence="1">
    <location>
        <begin position="1221"/>
        <end position="1230"/>
    </location>
</feature>
<feature type="region of interest" description="Disordered" evidence="1">
    <location>
        <begin position="943"/>
        <end position="982"/>
    </location>
</feature>
<feature type="compositionally biased region" description="Polar residues" evidence="1">
    <location>
        <begin position="1296"/>
        <end position="1328"/>
    </location>
</feature>
<reference evidence="4" key="1">
    <citation type="submission" date="2023-05" db="EMBL/GenBank/DDBJ databases">
        <title>Nepenthes gracilis genome sequencing.</title>
        <authorList>
            <person name="Fukushima K."/>
        </authorList>
    </citation>
    <scope>NUCLEOTIDE SEQUENCE</scope>
    <source>
        <strain evidence="4">SING2019-196</strain>
    </source>
</reference>
<dbReference type="Pfam" id="PF20474">
    <property type="entry name" value="PHL"/>
    <property type="match status" value="1"/>
</dbReference>
<evidence type="ECO:0000259" key="2">
    <source>
        <dbReference type="Pfam" id="PF12090"/>
    </source>
</evidence>
<feature type="region of interest" description="Disordered" evidence="1">
    <location>
        <begin position="603"/>
        <end position="668"/>
    </location>
</feature>
<feature type="region of interest" description="Disordered" evidence="1">
    <location>
        <begin position="1140"/>
        <end position="1165"/>
    </location>
</feature>
<feature type="region of interest" description="Disordered" evidence="1">
    <location>
        <begin position="1208"/>
        <end position="1328"/>
    </location>
</feature>
<dbReference type="GO" id="GO:0000124">
    <property type="term" value="C:SAGA complex"/>
    <property type="evidence" value="ECO:0007669"/>
    <property type="project" value="InterPro"/>
</dbReference>
<dbReference type="GO" id="GO:0006357">
    <property type="term" value="P:regulation of transcription by RNA polymerase II"/>
    <property type="evidence" value="ECO:0007669"/>
    <property type="project" value="TreeGrafter"/>
</dbReference>
<feature type="compositionally biased region" description="Polar residues" evidence="1">
    <location>
        <begin position="625"/>
        <end position="643"/>
    </location>
</feature>
<sequence>MGISFKISKTGSRFKPKPVIAEETAIKDAAENSAESSRILSKNESNTSNTIVTSAGKLDGRDEDAARFSGSSLSSGGHLISSDVEVSFIVNLYPDGYSIAKPSENDDAHLVALQDGSKLLHPYDRASESLFSAIESGRLPGDILDDIPCKYVDGGLICEVRDYRKCISESGSSIPTVDGSATTTKVRLKMSLENVVKDIPLIADDSWTYRDLMEVESLILKVLQPKLCLDPTPRFDRLCANQISSKLNLGCGGGRKRRLRQISEVPVSSTGLHDKKICKDRVAESSGYKLGEPGDTSGDTMAQHFHENTLLQNIGSSNIPASRARSLVQDASVPVTNVASQQSKLQLGAGSQRIVQDPFTGTVMNSSGASSAGRDMMISYTDNVNSTSLLHGKMENQDVQLSQFSTSNKRARIVGSEGVPQQQMGLCIDGFQGDVQWRNPALQQQANPRGIQYVSTGIQRYSQLVREGASSQDIATSVPMGQQGMRPIANAEPIKTEKSDKSDVNRAKNDTQMLEAENNNMGPRLQQRLSQNLFMPRGVHQGSWNNLTQQVEKDPRKEDQLQKMKLVQSPRFSAGALAQSPLSAKSEDLPCVPLGTHYGAVSSSALPGQSQREKSGVTPVVAAPRSQSVTSSGNDSMQQQHQAQVAAKRRSNSLPKTPGMSGVGSPASVSNVSLPMNAASPSVGTPPLVDQIMLEKFSKIKTVTMRHQLNFRKTKADNDLRKPHTFSAQDLQICLSNAATNENIEDDSCEKSLSKSLVGGSMNSCKIRVLSFVQAERAPQGNTLPVASMGRTRLIMSEKPNDGTVAMHYGDVEDADYLKAEDHLHSLPNTHIADLLAAQFRVLMIRDGYYVEDHVQPRPPHLCIPTSSQPNAPAIPPIHSAAEIQQYAEGISGPQTNEVAKPIMSGNASLNLPVNVLASTGMLPPGNPQALPIVQGLMPGVSISARPQQSDPQQSLQQQQLSPPNQQSLLQMQQQQQPHSQRSLLMAANTHSQLNTFGQNSNLSLGNQMVSKPSPLQLLQQQQSQPQVQQSQMQRKMMMGLGPAVGIGNIGNNMGGLGGLGNVMGIGGPRGMGGTGISASMGTIPGIGNMGQSPMGITQASNFSNAISQHFRSGALTPAQAALFASRLRMAQSRGILAGPQSPVASISASRQLQPGSAGHRGNLGSIQRSALGSMAAPKLMTGVGMNAHMSQQQQLLLQQQPQQQQQQMLLQQQQMQQQPQQPPPLPPPQQMQQQEASPLQAVVSPPQVSSPSTLGIPQPLTQPLAQPQQQASPQLSSGAMHPMSGGNPEAGPASPQLSSQTLGSVGSITNSPLELQAANKSNSISNA</sequence>
<dbReference type="Proteomes" id="UP001279734">
    <property type="component" value="Unassembled WGS sequence"/>
</dbReference>
<comment type="caution">
    <text evidence="4">The sequence shown here is derived from an EMBL/GenBank/DDBJ whole genome shotgun (WGS) entry which is preliminary data.</text>
</comment>
<protein>
    <submittedName>
        <fullName evidence="4">Uncharacterized protein</fullName>
    </submittedName>
</protein>
<dbReference type="InterPro" id="IPR021950">
    <property type="entry name" value="Spt20"/>
</dbReference>
<feature type="domain" description="PHL" evidence="3">
    <location>
        <begin position="706"/>
        <end position="859"/>
    </location>
</feature>
<evidence type="ECO:0000256" key="1">
    <source>
        <dbReference type="SAM" id="MobiDB-lite"/>
    </source>
</evidence>
<evidence type="ECO:0000313" key="5">
    <source>
        <dbReference type="Proteomes" id="UP001279734"/>
    </source>
</evidence>
<keyword evidence="5" id="KW-1185">Reference proteome</keyword>
<dbReference type="EMBL" id="BSYO01000013">
    <property type="protein sequence ID" value="GMH14207.1"/>
    <property type="molecule type" value="Genomic_DNA"/>
</dbReference>
<feature type="compositionally biased region" description="Low complexity" evidence="1">
    <location>
        <begin position="1231"/>
        <end position="1280"/>
    </location>
</feature>
<feature type="compositionally biased region" description="Low complexity" evidence="1">
    <location>
        <begin position="1208"/>
        <end position="1220"/>
    </location>
</feature>
<proteinExistence type="predicted"/>
<organism evidence="4 5">
    <name type="scientific">Nepenthes gracilis</name>
    <name type="common">Slender pitcher plant</name>
    <dbReference type="NCBI Taxonomy" id="150966"/>
    <lineage>
        <taxon>Eukaryota</taxon>
        <taxon>Viridiplantae</taxon>
        <taxon>Streptophyta</taxon>
        <taxon>Embryophyta</taxon>
        <taxon>Tracheophyta</taxon>
        <taxon>Spermatophyta</taxon>
        <taxon>Magnoliopsida</taxon>
        <taxon>eudicotyledons</taxon>
        <taxon>Gunneridae</taxon>
        <taxon>Pentapetalae</taxon>
        <taxon>Caryophyllales</taxon>
        <taxon>Nepenthaceae</taxon>
        <taxon>Nepenthes</taxon>
    </lineage>
</organism>
<dbReference type="InterPro" id="IPR046468">
    <property type="entry name" value="Spt20-like_SEP"/>
</dbReference>
<dbReference type="InterPro" id="IPR046467">
    <property type="entry name" value="PHL_dom"/>
</dbReference>